<gene>
    <name evidence="3" type="ORF">BQ4739_LOCUS3980</name>
</gene>
<evidence type="ECO:0000313" key="3">
    <source>
        <dbReference type="EMBL" id="SZX63433.1"/>
    </source>
</evidence>
<keyword evidence="4" id="KW-1185">Reference proteome</keyword>
<evidence type="ECO:0000259" key="2">
    <source>
        <dbReference type="Pfam" id="PF13872"/>
    </source>
</evidence>
<sequence length="512" mass="53696">MESALERAAGELAACGIAVGCRVWQVVEWLAQCSDGEVLIVLDECHRAKNLAAAADKSTRTGLAVLALQNALPNARVLYSSATGASETSNMAYMTRLLPVGFKDSFDMISTLKNAGLGSLELFCMGLKATGSYLVRALSYHGAEFTLADTQLSPQARVQYDRAAEFWQLLWAVVSQLVAHMGKKERAVRTAQFWGSHQRFFRMLLKASKVPACAELARGTVEQQGMCVVIGLQSTGEANMSAARAAEGDAELDELLSAPRLLPSKWVAATAEELPDMPQATAEKLLLDLAKAAKAWTSLPSCEAQAEAYARLTAMRQQQRTSREATAAAGAPAPAAAAAGSSSFAAIQPTPSARAAAAAAARCASDDDVQVVCERDPGSPAAERRAAAARSGLCIDLTAEADPAEVAAAGTLLDELEVAFESRDSAAAAARQREGLLAALSAAQGVLQSAQAEADKLKQQQQGQDQDAAPCAAAGAAAGSKRPHRDADVEPTSKRQRAVVVLLSDSEDEDPK</sequence>
<feature type="region of interest" description="Disordered" evidence="1">
    <location>
        <begin position="455"/>
        <end position="512"/>
    </location>
</feature>
<dbReference type="EMBL" id="FNXT01000317">
    <property type="protein sequence ID" value="SZX63433.1"/>
    <property type="molecule type" value="Genomic_DNA"/>
</dbReference>
<proteinExistence type="predicted"/>
<dbReference type="Pfam" id="PF13872">
    <property type="entry name" value="AAA_34"/>
    <property type="match status" value="1"/>
</dbReference>
<name>A0A383VEQ4_TETOB</name>
<feature type="compositionally biased region" description="Low complexity" evidence="1">
    <location>
        <begin position="459"/>
        <end position="480"/>
    </location>
</feature>
<dbReference type="GO" id="GO:0042393">
    <property type="term" value="F:histone binding"/>
    <property type="evidence" value="ECO:0007669"/>
    <property type="project" value="TreeGrafter"/>
</dbReference>
<dbReference type="STRING" id="3088.A0A383VEQ4"/>
<evidence type="ECO:0000256" key="1">
    <source>
        <dbReference type="SAM" id="MobiDB-lite"/>
    </source>
</evidence>
<dbReference type="AlphaFoldDB" id="A0A383VEQ4"/>
<dbReference type="PANTHER" id="PTHR12706:SF30">
    <property type="entry name" value="PROTEIN STRAWBERRY NOTCH-RELATED"/>
    <property type="match status" value="1"/>
</dbReference>
<reference evidence="3 4" key="1">
    <citation type="submission" date="2016-10" db="EMBL/GenBank/DDBJ databases">
        <authorList>
            <person name="Cai Z."/>
        </authorList>
    </citation>
    <scope>NUCLEOTIDE SEQUENCE [LARGE SCALE GENOMIC DNA]</scope>
</reference>
<evidence type="ECO:0000313" key="4">
    <source>
        <dbReference type="Proteomes" id="UP000256970"/>
    </source>
</evidence>
<dbReference type="GO" id="GO:0031490">
    <property type="term" value="F:chromatin DNA binding"/>
    <property type="evidence" value="ECO:0007669"/>
    <property type="project" value="TreeGrafter"/>
</dbReference>
<dbReference type="PANTHER" id="PTHR12706">
    <property type="entry name" value="STRAWBERRY NOTCH-RELATED"/>
    <property type="match status" value="1"/>
</dbReference>
<dbReference type="GO" id="GO:0005634">
    <property type="term" value="C:nucleus"/>
    <property type="evidence" value="ECO:0007669"/>
    <property type="project" value="TreeGrafter"/>
</dbReference>
<feature type="domain" description="Strawberry notch AAA" evidence="2">
    <location>
        <begin position="21"/>
        <end position="162"/>
    </location>
</feature>
<accession>A0A383VEQ4</accession>
<dbReference type="InterPro" id="IPR026741">
    <property type="entry name" value="SNO"/>
</dbReference>
<dbReference type="GO" id="GO:0006355">
    <property type="term" value="P:regulation of DNA-templated transcription"/>
    <property type="evidence" value="ECO:0007669"/>
    <property type="project" value="InterPro"/>
</dbReference>
<dbReference type="InterPro" id="IPR039187">
    <property type="entry name" value="SNO_AAA"/>
</dbReference>
<protein>
    <recommendedName>
        <fullName evidence="2">Strawberry notch AAA domain-containing protein</fullName>
    </recommendedName>
</protein>
<dbReference type="Proteomes" id="UP000256970">
    <property type="component" value="Unassembled WGS sequence"/>
</dbReference>
<organism evidence="3 4">
    <name type="scientific">Tetradesmus obliquus</name>
    <name type="common">Green alga</name>
    <name type="synonym">Acutodesmus obliquus</name>
    <dbReference type="NCBI Taxonomy" id="3088"/>
    <lineage>
        <taxon>Eukaryota</taxon>
        <taxon>Viridiplantae</taxon>
        <taxon>Chlorophyta</taxon>
        <taxon>core chlorophytes</taxon>
        <taxon>Chlorophyceae</taxon>
        <taxon>CS clade</taxon>
        <taxon>Sphaeropleales</taxon>
        <taxon>Scenedesmaceae</taxon>
        <taxon>Tetradesmus</taxon>
    </lineage>
</organism>